<keyword evidence="5" id="KW-0720">Serine protease</keyword>
<dbReference type="RefSeq" id="WP_211937176.1">
    <property type="nucleotide sequence ID" value="NZ_CP073078.1"/>
</dbReference>
<organism evidence="9 10">
    <name type="scientific">Phenylobacterium montanum</name>
    <dbReference type="NCBI Taxonomy" id="2823693"/>
    <lineage>
        <taxon>Bacteria</taxon>
        <taxon>Pseudomonadati</taxon>
        <taxon>Pseudomonadota</taxon>
        <taxon>Alphaproteobacteria</taxon>
        <taxon>Caulobacterales</taxon>
        <taxon>Caulobacteraceae</taxon>
        <taxon>Phenylobacterium</taxon>
    </lineage>
</organism>
<dbReference type="CDD" id="cd07018">
    <property type="entry name" value="S49_SppA_67K_type"/>
    <property type="match status" value="1"/>
</dbReference>
<dbReference type="Proteomes" id="UP000676409">
    <property type="component" value="Chromosome"/>
</dbReference>
<reference evidence="9" key="1">
    <citation type="submission" date="2021-04" db="EMBL/GenBank/DDBJ databases">
        <title>The complete genome sequence of Caulobacter sp. S6.</title>
        <authorList>
            <person name="Tang Y."/>
            <person name="Ouyang W."/>
            <person name="Liu Q."/>
            <person name="Huang B."/>
            <person name="Guo Z."/>
            <person name="Lei P."/>
        </authorList>
    </citation>
    <scope>NUCLEOTIDE SEQUENCE</scope>
    <source>
        <strain evidence="9">S6</strain>
    </source>
</reference>
<dbReference type="InterPro" id="IPR047217">
    <property type="entry name" value="S49_SppA_67K_type_N"/>
</dbReference>
<keyword evidence="4" id="KW-0378">Hydrolase</keyword>
<dbReference type="NCBIfam" id="TIGR00706">
    <property type="entry name" value="SppA_dom"/>
    <property type="match status" value="1"/>
</dbReference>
<evidence type="ECO:0000256" key="3">
    <source>
        <dbReference type="ARBA" id="ARBA00022670"/>
    </source>
</evidence>
<keyword evidence="3" id="KW-0645">Protease</keyword>
<dbReference type="CDD" id="cd07023">
    <property type="entry name" value="S49_Sppa_N_C"/>
    <property type="match status" value="1"/>
</dbReference>
<feature type="active site" description="Proton donor/acceptor" evidence="7">
    <location>
        <position position="187"/>
    </location>
</feature>
<keyword evidence="10" id="KW-1185">Reference proteome</keyword>
<evidence type="ECO:0000256" key="6">
    <source>
        <dbReference type="ARBA" id="ARBA00023136"/>
    </source>
</evidence>
<evidence type="ECO:0000256" key="2">
    <source>
        <dbReference type="ARBA" id="ARBA00008683"/>
    </source>
</evidence>
<evidence type="ECO:0000313" key="9">
    <source>
        <dbReference type="EMBL" id="QUD87124.1"/>
    </source>
</evidence>
<feature type="domain" description="Peptidase S49" evidence="8">
    <location>
        <begin position="114"/>
        <end position="263"/>
    </location>
</feature>
<dbReference type="SUPFAM" id="SSF52096">
    <property type="entry name" value="ClpP/crotonase"/>
    <property type="match status" value="2"/>
</dbReference>
<feature type="active site" description="Nucleophile" evidence="7">
    <location>
        <position position="382"/>
    </location>
</feature>
<evidence type="ECO:0000256" key="1">
    <source>
        <dbReference type="ARBA" id="ARBA00004370"/>
    </source>
</evidence>
<dbReference type="GO" id="GO:0006465">
    <property type="term" value="P:signal peptide processing"/>
    <property type="evidence" value="ECO:0007669"/>
    <property type="project" value="InterPro"/>
</dbReference>
<evidence type="ECO:0000256" key="4">
    <source>
        <dbReference type="ARBA" id="ARBA00022801"/>
    </source>
</evidence>
<keyword evidence="6" id="KW-0472">Membrane</keyword>
<gene>
    <name evidence="9" type="primary">sppA</name>
    <name evidence="9" type="ORF">KCG34_18970</name>
</gene>
<sequence length="589" mass="62306">MRQFLLTMAGVFAGLVLFFIGVPFLILSLIASAAHPAATPAKTVLALDLRRAMTDQEPDGVLPFTNRGLAVMSVVQALHRAEGDGRVKALFVRLPEGGMEPGEADELRLAFKHFRESGKPIIAHSQGLYSSGAIASTYMLGAAADQFWMQPGAPFQVTGMSMSDVFFKRFFDKYGVTADFEQRKEFKNAVNGYLYDNYTPAHREAETGWMTSVYDSATDAAAADRKKAPAQLRAVLEAGPYDAADAKTKGLIDHVGQVPEAEEAAIIQGGDGAKVVSVDDYISANKTVEASTVGQPVVAVVNAEGAIMTGPNEASFGAENANSDAIAGALQAAAKDSAVKAIVFRVSSPGGSDTASEQILAAVRAAKAQKPVVVSMGTYGASGGYWISSQASSIVAEPTTLTGSIGVFGGKFALGPALARFGVDLHDINVGGEYAGADSATQDFTPQQKAAFAAEIDRVYDGFIGRVAEGRHLSPDKVREIAKGRVWTGVDAKKWGLVDELGGFYQAVERAKVLAHLEGQTVRLKTVSIRRSPFDALAKAFGVDSTSLQTMATAARLFSDPRAQGLVHAMDQERLRAQGADVLAETPRF</sequence>
<protein>
    <submittedName>
        <fullName evidence="9">Signal peptide peptidase SppA</fullName>
    </submittedName>
</protein>
<proteinExistence type="inferred from homology"/>
<name>A0A975FXN2_9CAUL</name>
<dbReference type="GO" id="GO:0016020">
    <property type="term" value="C:membrane"/>
    <property type="evidence" value="ECO:0007669"/>
    <property type="project" value="UniProtKB-SubCell"/>
</dbReference>
<dbReference type="Gene3D" id="3.90.226.10">
    <property type="entry name" value="2-enoyl-CoA Hydratase, Chain A, domain 1"/>
    <property type="match status" value="2"/>
</dbReference>
<dbReference type="InterPro" id="IPR004635">
    <property type="entry name" value="Pept_S49_SppA"/>
</dbReference>
<dbReference type="InterPro" id="IPR047272">
    <property type="entry name" value="S49_SppA_C"/>
</dbReference>
<dbReference type="PIRSF" id="PIRSF001217">
    <property type="entry name" value="Protease_4_SppA"/>
    <property type="match status" value="1"/>
</dbReference>
<evidence type="ECO:0000256" key="5">
    <source>
        <dbReference type="ARBA" id="ARBA00022825"/>
    </source>
</evidence>
<evidence type="ECO:0000313" key="10">
    <source>
        <dbReference type="Proteomes" id="UP000676409"/>
    </source>
</evidence>
<feature type="domain" description="Peptidase S49" evidence="8">
    <location>
        <begin position="366"/>
        <end position="517"/>
    </location>
</feature>
<accession>A0A975FXN2</accession>
<dbReference type="InterPro" id="IPR002142">
    <property type="entry name" value="Peptidase_S49"/>
</dbReference>
<dbReference type="KEGG" id="caul:KCG34_18970"/>
<comment type="subcellular location">
    <subcellularLocation>
        <location evidence="1">Membrane</location>
    </subcellularLocation>
</comment>
<dbReference type="PANTHER" id="PTHR33209:SF1">
    <property type="entry name" value="PEPTIDASE S49 DOMAIN-CONTAINING PROTEIN"/>
    <property type="match status" value="1"/>
</dbReference>
<dbReference type="Gene3D" id="6.20.330.10">
    <property type="match status" value="2"/>
</dbReference>
<dbReference type="GO" id="GO:0008236">
    <property type="term" value="F:serine-type peptidase activity"/>
    <property type="evidence" value="ECO:0007669"/>
    <property type="project" value="UniProtKB-KW"/>
</dbReference>
<dbReference type="InterPro" id="IPR004634">
    <property type="entry name" value="Pept_S49_pIV"/>
</dbReference>
<dbReference type="InterPro" id="IPR029045">
    <property type="entry name" value="ClpP/crotonase-like_dom_sf"/>
</dbReference>
<comment type="similarity">
    <text evidence="2">Belongs to the peptidase S49 family.</text>
</comment>
<evidence type="ECO:0000259" key="8">
    <source>
        <dbReference type="Pfam" id="PF01343"/>
    </source>
</evidence>
<dbReference type="AlphaFoldDB" id="A0A975FXN2"/>
<dbReference type="PANTHER" id="PTHR33209">
    <property type="entry name" value="PROTEASE 4"/>
    <property type="match status" value="1"/>
</dbReference>
<dbReference type="Pfam" id="PF01343">
    <property type="entry name" value="Peptidase_S49"/>
    <property type="match status" value="2"/>
</dbReference>
<dbReference type="NCBIfam" id="TIGR00705">
    <property type="entry name" value="SppA_67K"/>
    <property type="match status" value="1"/>
</dbReference>
<dbReference type="EMBL" id="CP073078">
    <property type="protein sequence ID" value="QUD87124.1"/>
    <property type="molecule type" value="Genomic_DNA"/>
</dbReference>
<evidence type="ECO:0000256" key="7">
    <source>
        <dbReference type="PIRSR" id="PIRSR001217-1"/>
    </source>
</evidence>